<dbReference type="Proteomes" id="UP000282574">
    <property type="component" value="Unassembled WGS sequence"/>
</dbReference>
<accession>A0AB37UCY4</accession>
<feature type="region of interest" description="Disordered" evidence="1">
    <location>
        <begin position="17"/>
        <end position="55"/>
    </location>
</feature>
<protein>
    <submittedName>
        <fullName evidence="2">Uncharacterized protein</fullName>
    </submittedName>
</protein>
<comment type="caution">
    <text evidence="2">The sequence shown here is derived from an EMBL/GenBank/DDBJ whole genome shotgun (WGS) entry which is preliminary data.</text>
</comment>
<name>A0AB37UCY4_9CYAN</name>
<evidence type="ECO:0000256" key="1">
    <source>
        <dbReference type="SAM" id="MobiDB-lite"/>
    </source>
</evidence>
<sequence>MRSDILSNIATEIPDTITTNYPKNAGMATTASKASEDRKASGDATVTNTTEQPPAAFATVSQPECFECSTVMVSDY</sequence>
<organism evidence="2 3">
    <name type="scientific">Chroococcidiopsis cubana SAG 39.79</name>
    <dbReference type="NCBI Taxonomy" id="388085"/>
    <lineage>
        <taxon>Bacteria</taxon>
        <taxon>Bacillati</taxon>
        <taxon>Cyanobacteriota</taxon>
        <taxon>Cyanophyceae</taxon>
        <taxon>Chroococcidiopsidales</taxon>
        <taxon>Chroococcidiopsidaceae</taxon>
        <taxon>Chroococcidiopsis</taxon>
    </lineage>
</organism>
<dbReference type="EMBL" id="RSCK01000067">
    <property type="protein sequence ID" value="RUT06362.1"/>
    <property type="molecule type" value="Genomic_DNA"/>
</dbReference>
<keyword evidence="3" id="KW-1185">Reference proteome</keyword>
<evidence type="ECO:0000313" key="2">
    <source>
        <dbReference type="EMBL" id="RUT06362.1"/>
    </source>
</evidence>
<evidence type="ECO:0000313" key="3">
    <source>
        <dbReference type="Proteomes" id="UP000282574"/>
    </source>
</evidence>
<proteinExistence type="predicted"/>
<dbReference type="AlphaFoldDB" id="A0AB37UCY4"/>
<gene>
    <name evidence="2" type="ORF">DSM107010_52450</name>
</gene>
<feature type="compositionally biased region" description="Polar residues" evidence="1">
    <location>
        <begin position="17"/>
        <end position="33"/>
    </location>
</feature>
<reference evidence="2 3" key="1">
    <citation type="journal article" date="2019" name="Genome Biol. Evol.">
        <title>Day and night: Metabolic profiles and evolutionary relationships of six axenic non-marine cyanobacteria.</title>
        <authorList>
            <person name="Will S.E."/>
            <person name="Henke P."/>
            <person name="Boedeker C."/>
            <person name="Huang S."/>
            <person name="Brinkmann H."/>
            <person name="Rohde M."/>
            <person name="Jarek M."/>
            <person name="Friedl T."/>
            <person name="Seufert S."/>
            <person name="Schumacher M."/>
            <person name="Overmann J."/>
            <person name="Neumann-Schaal M."/>
            <person name="Petersen J."/>
        </authorList>
    </citation>
    <scope>NUCLEOTIDE SEQUENCE [LARGE SCALE GENOMIC DNA]</scope>
    <source>
        <strain evidence="2 3">SAG 39.79</strain>
    </source>
</reference>